<sequence>MSEAHHHCLAPTRARSGMDPLLPFLDSALAAPVTISARDVQRIDSVRLHILLSAQKRWARDGQPFRIVDMTPTFRIGLERLGVPADQFDKDAQQ</sequence>
<organism evidence="2 3">
    <name type="scientific">Thalassococcus arenae</name>
    <dbReference type="NCBI Taxonomy" id="2851652"/>
    <lineage>
        <taxon>Bacteria</taxon>
        <taxon>Pseudomonadati</taxon>
        <taxon>Pseudomonadota</taxon>
        <taxon>Alphaproteobacteria</taxon>
        <taxon>Rhodobacterales</taxon>
        <taxon>Roseobacteraceae</taxon>
        <taxon>Thalassococcus</taxon>
    </lineage>
</organism>
<comment type="caution">
    <text evidence="2">The sequence shown here is derived from an EMBL/GenBank/DDBJ whole genome shotgun (WGS) entry which is preliminary data.</text>
</comment>
<evidence type="ECO:0000313" key="2">
    <source>
        <dbReference type="EMBL" id="MBV2358607.1"/>
    </source>
</evidence>
<gene>
    <name evidence="2" type="ORF">KUH32_02380</name>
</gene>
<keyword evidence="3" id="KW-1185">Reference proteome</keyword>
<protein>
    <submittedName>
        <fullName evidence="2">STAS domain-containing protein</fullName>
    </submittedName>
</protein>
<dbReference type="RefSeq" id="WP_217776469.1">
    <property type="nucleotide sequence ID" value="NZ_JAHRWL010000001.1"/>
</dbReference>
<accession>A0ABS6N4M2</accession>
<dbReference type="InterPro" id="IPR058548">
    <property type="entry name" value="MlaB-like_STAS"/>
</dbReference>
<proteinExistence type="predicted"/>
<name>A0ABS6N4M2_9RHOB</name>
<reference evidence="2" key="1">
    <citation type="submission" date="2021-06" db="EMBL/GenBank/DDBJ databases">
        <title>Thalassococcus sp. CAU 1522 isolated from sea sand, Republic of Korea.</title>
        <authorList>
            <person name="Kim W."/>
        </authorList>
    </citation>
    <scope>NUCLEOTIDE SEQUENCE</scope>
    <source>
        <strain evidence="2">CAU 1522</strain>
    </source>
</reference>
<evidence type="ECO:0000259" key="1">
    <source>
        <dbReference type="Pfam" id="PF13466"/>
    </source>
</evidence>
<dbReference type="EMBL" id="JAHRWL010000001">
    <property type="protein sequence ID" value="MBV2358607.1"/>
    <property type="molecule type" value="Genomic_DNA"/>
</dbReference>
<evidence type="ECO:0000313" key="3">
    <source>
        <dbReference type="Proteomes" id="UP001166293"/>
    </source>
</evidence>
<dbReference type="Proteomes" id="UP001166293">
    <property type="component" value="Unassembled WGS sequence"/>
</dbReference>
<feature type="domain" description="MlaB-like STAS" evidence="1">
    <location>
        <begin position="19"/>
        <end position="83"/>
    </location>
</feature>
<dbReference type="Pfam" id="PF13466">
    <property type="entry name" value="STAS_2"/>
    <property type="match status" value="1"/>
</dbReference>